<reference evidence="1" key="1">
    <citation type="submission" date="2018-05" db="EMBL/GenBank/DDBJ databases">
        <authorList>
            <person name="Lanie J.A."/>
            <person name="Ng W.-L."/>
            <person name="Kazmierczak K.M."/>
            <person name="Andrzejewski T.M."/>
            <person name="Davidsen T.M."/>
            <person name="Wayne K.J."/>
            <person name="Tettelin H."/>
            <person name="Glass J.I."/>
            <person name="Rusch D."/>
            <person name="Podicherti R."/>
            <person name="Tsui H.-C.T."/>
            <person name="Winkler M.E."/>
        </authorList>
    </citation>
    <scope>NUCLEOTIDE SEQUENCE</scope>
</reference>
<feature type="non-terminal residue" evidence="1">
    <location>
        <position position="1"/>
    </location>
</feature>
<evidence type="ECO:0000313" key="1">
    <source>
        <dbReference type="EMBL" id="SVB19508.1"/>
    </source>
</evidence>
<protein>
    <submittedName>
        <fullName evidence="1">Uncharacterized protein</fullName>
    </submittedName>
</protein>
<accession>A0A382C0C9</accession>
<dbReference type="AlphaFoldDB" id="A0A382C0C9"/>
<proteinExistence type="predicted"/>
<organism evidence="1">
    <name type="scientific">marine metagenome</name>
    <dbReference type="NCBI Taxonomy" id="408172"/>
    <lineage>
        <taxon>unclassified sequences</taxon>
        <taxon>metagenomes</taxon>
        <taxon>ecological metagenomes</taxon>
    </lineage>
</organism>
<feature type="non-terminal residue" evidence="1">
    <location>
        <position position="402"/>
    </location>
</feature>
<dbReference type="EMBL" id="UINC01032214">
    <property type="protein sequence ID" value="SVB19508.1"/>
    <property type="molecule type" value="Genomic_DNA"/>
</dbReference>
<sequence length="402" mass="47655">MFRFGYDFVSDKKEILHTNGIINYKSAEFNVFNLYSPPWWGELLNKNNFIWDIYRVSSVVKEELDSKWIYMIEPRGDSRGWLGQYRDENPNVIKSLTAGMSKESLSSVRDNKAIICLYQAGEAAPVNHVDINLFEEFYKELLKHKIDPSNFVFITGNMIAKEQFSKWKPNSEYKNEKDFRIIEFSGYRHIDYKQKWALAKKDLNKNIEKHFLCYNRAMVHPHRLLLLALLEKENLIDKGLVSYPKFSKKHFREKLISFFNIGTRLQNKLLLSVDKLKERAPSIIDVDEWNTNHFDTSPPWPYEKTFFSLVSESQFVQDTLFLSEKIWKSIANKHPFVLVGSYKTLDYLHKEGFKTFHPLIDESYDKEKHPYKRIIKIIKEVKKLCSMNQLEINKFLSDIDEI</sequence>
<gene>
    <name evidence="1" type="ORF">METZ01_LOCUS172362</name>
</gene>
<name>A0A382C0C9_9ZZZZ</name>